<evidence type="ECO:0000313" key="2">
    <source>
        <dbReference type="Proteomes" id="UP000316304"/>
    </source>
</evidence>
<dbReference type="EMBL" id="SJPT01000019">
    <property type="protein sequence ID" value="TWU10348.1"/>
    <property type="molecule type" value="Genomic_DNA"/>
</dbReference>
<evidence type="ECO:0000313" key="1">
    <source>
        <dbReference type="EMBL" id="TWU10348.1"/>
    </source>
</evidence>
<dbReference type="Proteomes" id="UP000316304">
    <property type="component" value="Unassembled WGS sequence"/>
</dbReference>
<reference evidence="1 2" key="1">
    <citation type="submission" date="2019-02" db="EMBL/GenBank/DDBJ databases">
        <title>Deep-cultivation of Planctomycetes and their phenomic and genomic characterization uncovers novel biology.</title>
        <authorList>
            <person name="Wiegand S."/>
            <person name="Jogler M."/>
            <person name="Boedeker C."/>
            <person name="Pinto D."/>
            <person name="Vollmers J."/>
            <person name="Rivas-Marin E."/>
            <person name="Kohn T."/>
            <person name="Peeters S.H."/>
            <person name="Heuer A."/>
            <person name="Rast P."/>
            <person name="Oberbeckmann S."/>
            <person name="Bunk B."/>
            <person name="Jeske O."/>
            <person name="Meyerdierks A."/>
            <person name="Storesund J.E."/>
            <person name="Kallscheuer N."/>
            <person name="Luecker S."/>
            <person name="Lage O.M."/>
            <person name="Pohl T."/>
            <person name="Merkel B.J."/>
            <person name="Hornburger P."/>
            <person name="Mueller R.-W."/>
            <person name="Bruemmer F."/>
            <person name="Labrenz M."/>
            <person name="Spormann A.M."/>
            <person name="Op Den Camp H."/>
            <person name="Overmann J."/>
            <person name="Amann R."/>
            <person name="Jetten M.S.M."/>
            <person name="Mascher T."/>
            <person name="Medema M.H."/>
            <person name="Devos D.P."/>
            <person name="Kaster A.-K."/>
            <person name="Ovreas L."/>
            <person name="Rohde M."/>
            <person name="Galperin M.Y."/>
            <person name="Jogler C."/>
        </authorList>
    </citation>
    <scope>NUCLEOTIDE SEQUENCE [LARGE SCALE GENOMIC DNA]</scope>
    <source>
        <strain evidence="1 2">Pla52o</strain>
    </source>
</reference>
<keyword evidence="2" id="KW-1185">Reference proteome</keyword>
<organism evidence="1 2">
    <name type="scientific">Novipirellula galeiformis</name>
    <dbReference type="NCBI Taxonomy" id="2528004"/>
    <lineage>
        <taxon>Bacteria</taxon>
        <taxon>Pseudomonadati</taxon>
        <taxon>Planctomycetota</taxon>
        <taxon>Planctomycetia</taxon>
        <taxon>Pirellulales</taxon>
        <taxon>Pirellulaceae</taxon>
        <taxon>Novipirellula</taxon>
    </lineage>
</organism>
<dbReference type="AlphaFoldDB" id="A0A5C6BE77"/>
<proteinExistence type="predicted"/>
<name>A0A5C6BE77_9BACT</name>
<gene>
    <name evidence="1" type="ORF">Pla52o_57220</name>
</gene>
<protein>
    <submittedName>
        <fullName evidence="1">Uncharacterized protein</fullName>
    </submittedName>
</protein>
<sequence>MRCPSQERRDNGDMVDNANYAIYMPDTLILDVPNGFAHPWLASPMVKRKDLLVIPGPHNGGYFDHHGNFLLNGNFSDANGNSHGSL</sequence>
<accession>A0A5C6BE77</accession>
<comment type="caution">
    <text evidence="1">The sequence shown here is derived from an EMBL/GenBank/DDBJ whole genome shotgun (WGS) entry which is preliminary data.</text>
</comment>